<gene>
    <name evidence="2" type="ORF">DYB32_009114</name>
</gene>
<feature type="signal peptide" evidence="1">
    <location>
        <begin position="1"/>
        <end position="25"/>
    </location>
</feature>
<keyword evidence="3" id="KW-1185">Reference proteome</keyword>
<protein>
    <submittedName>
        <fullName evidence="2">Uncharacterized protein</fullName>
    </submittedName>
</protein>
<sequence length="225" mass="23524">MASRKHKWTLIILVVALLAPLFADGAAMTAKSIRKALAKVGKKALKAVKSSGSKSSAEFCWKNSYGRGVGKIPESCKPGQENQAGLCYKTCTGGFKGVGPVCWGQPPSGWVNCGMGAAVDSFTCAEILADQILSVGQLALNVVSGGASSGLKSGWKSIKSKGLIKKLRKKVDGKLGFDFLDKLEASKDPADMVRLAASITAMLDPTGASDVVQAYAYSTCDKVTQ</sequence>
<organism evidence="2 3">
    <name type="scientific">Aphanomyces invadans</name>
    <dbReference type="NCBI Taxonomy" id="157072"/>
    <lineage>
        <taxon>Eukaryota</taxon>
        <taxon>Sar</taxon>
        <taxon>Stramenopiles</taxon>
        <taxon>Oomycota</taxon>
        <taxon>Saprolegniomycetes</taxon>
        <taxon>Saprolegniales</taxon>
        <taxon>Verrucalvaceae</taxon>
        <taxon>Aphanomyces</taxon>
    </lineage>
</organism>
<evidence type="ECO:0000256" key="1">
    <source>
        <dbReference type="SAM" id="SignalP"/>
    </source>
</evidence>
<proteinExistence type="predicted"/>
<dbReference type="EMBL" id="QUSY01001783">
    <property type="protein sequence ID" value="RHY23617.1"/>
    <property type="molecule type" value="Genomic_DNA"/>
</dbReference>
<evidence type="ECO:0000313" key="2">
    <source>
        <dbReference type="EMBL" id="RHY23617.1"/>
    </source>
</evidence>
<dbReference type="VEuPathDB" id="FungiDB:H310_02481"/>
<name>A0A3R7A3E4_9STRA</name>
<accession>A0A3R7A3E4</accession>
<evidence type="ECO:0000313" key="3">
    <source>
        <dbReference type="Proteomes" id="UP000285060"/>
    </source>
</evidence>
<comment type="caution">
    <text evidence="2">The sequence shown here is derived from an EMBL/GenBank/DDBJ whole genome shotgun (WGS) entry which is preliminary data.</text>
</comment>
<keyword evidence="1" id="KW-0732">Signal</keyword>
<feature type="chain" id="PRO_5018765413" evidence="1">
    <location>
        <begin position="26"/>
        <end position="225"/>
    </location>
</feature>
<dbReference type="AlphaFoldDB" id="A0A3R7A3E4"/>
<reference evidence="2 3" key="1">
    <citation type="submission" date="2018-08" db="EMBL/GenBank/DDBJ databases">
        <title>Aphanomyces genome sequencing and annotation.</title>
        <authorList>
            <person name="Minardi D."/>
            <person name="Oidtmann B."/>
            <person name="Van Der Giezen M."/>
            <person name="Studholme D.J."/>
        </authorList>
    </citation>
    <scope>NUCLEOTIDE SEQUENCE [LARGE SCALE GENOMIC DNA]</scope>
    <source>
        <strain evidence="2 3">NJM0002</strain>
    </source>
</reference>
<dbReference type="Proteomes" id="UP000285060">
    <property type="component" value="Unassembled WGS sequence"/>
</dbReference>